<evidence type="ECO:0000313" key="1">
    <source>
        <dbReference type="EMBL" id="QGT82096.1"/>
    </source>
</evidence>
<accession>A0AAE6QG28</accession>
<dbReference type="AlphaFoldDB" id="A0AAE6QG28"/>
<evidence type="ECO:0000313" key="2">
    <source>
        <dbReference type="Proteomes" id="UP000423413"/>
    </source>
</evidence>
<dbReference type="EMBL" id="CP046441">
    <property type="protein sequence ID" value="QGT82096.1"/>
    <property type="molecule type" value="Genomic_DNA"/>
</dbReference>
<protein>
    <submittedName>
        <fullName evidence="1">Uncharacterized protein</fullName>
    </submittedName>
</protein>
<reference evidence="1 2" key="1">
    <citation type="submission" date="2019-11" db="EMBL/GenBank/DDBJ databases">
        <title>Complete genome sequence of Pseudomonas syringae pv. coronafaciens isolate B19001 originated in imported oat cereal.</title>
        <authorList>
            <person name="Kim S.M."/>
            <person name="Lee B.C."/>
            <person name="Seo S.J."/>
            <person name="Lee J.E."/>
            <person name="Choi N.J."/>
            <person name="Park J.H."/>
        </authorList>
    </citation>
    <scope>NUCLEOTIDE SEQUENCE [LARGE SCALE GENOMIC DNA]</scope>
    <source>
        <strain evidence="1 2">B19001</strain>
    </source>
</reference>
<dbReference type="Proteomes" id="UP000423413">
    <property type="component" value="Chromosome"/>
</dbReference>
<name>A0AAE6QG28_9PSED</name>
<dbReference type="RefSeq" id="WP_191892868.1">
    <property type="nucleotide sequence ID" value="NZ_CP046441.1"/>
</dbReference>
<proteinExistence type="predicted"/>
<sequence>MAHVNSTSNPVSVGFHSSSLAIILASQSEKISCSFSPFTGIDPAGLLGRRISVDEFSDIGLNNDVYNALVVGIQIGCPGLGVETLLLLRRDDSDFDDFVSVSRMSILAVHP</sequence>
<gene>
    <name evidence="1" type="ORF">GMO17_13325</name>
</gene>
<organism evidence="1 2">
    <name type="scientific">Pseudomonas coronafaciens pv. coronafaciens</name>
    <dbReference type="NCBI Taxonomy" id="235275"/>
    <lineage>
        <taxon>Bacteria</taxon>
        <taxon>Pseudomonadati</taxon>
        <taxon>Pseudomonadota</taxon>
        <taxon>Gammaproteobacteria</taxon>
        <taxon>Pseudomonadales</taxon>
        <taxon>Pseudomonadaceae</taxon>
        <taxon>Pseudomonas</taxon>
        <taxon>Pseudomonas coronafaciens</taxon>
    </lineage>
</organism>